<sequence length="155" mass="17050">MRQREPRTRVRLPARLNAGRRWCDATIHNLSRTGIMFSADEGLDGGEYLELRRGKHVMIARIVWSDGSFCGARMQDPICVADIVADRPTPKRPNASVERRRLPRAQAAERSRATGRLLDYCLCAAALMAGAGVLATSAYDALAGSLRAVETGLKR</sequence>
<dbReference type="InterPro" id="IPR009875">
    <property type="entry name" value="PilZ_domain"/>
</dbReference>
<keyword evidence="1" id="KW-0812">Transmembrane</keyword>
<comment type="caution">
    <text evidence="3">The sequence shown here is derived from an EMBL/GenBank/DDBJ whole genome shotgun (WGS) entry which is preliminary data.</text>
</comment>
<accession>A0ABS6V6M5</accession>
<organism evidence="3 4">
    <name type="scientific">Sphingomicrobium clamense</name>
    <dbReference type="NCBI Taxonomy" id="2851013"/>
    <lineage>
        <taxon>Bacteria</taxon>
        <taxon>Pseudomonadati</taxon>
        <taxon>Pseudomonadota</taxon>
        <taxon>Alphaproteobacteria</taxon>
        <taxon>Sphingomonadales</taxon>
        <taxon>Sphingomonadaceae</taxon>
        <taxon>Sphingomicrobium</taxon>
    </lineage>
</organism>
<keyword evidence="4" id="KW-1185">Reference proteome</keyword>
<keyword evidence="1" id="KW-0472">Membrane</keyword>
<keyword evidence="1" id="KW-1133">Transmembrane helix</keyword>
<evidence type="ECO:0000259" key="2">
    <source>
        <dbReference type="Pfam" id="PF07238"/>
    </source>
</evidence>
<dbReference type="Proteomes" id="UP000698028">
    <property type="component" value="Unassembled WGS sequence"/>
</dbReference>
<evidence type="ECO:0000256" key="1">
    <source>
        <dbReference type="SAM" id="Phobius"/>
    </source>
</evidence>
<dbReference type="Pfam" id="PF07238">
    <property type="entry name" value="PilZ"/>
    <property type="match status" value="1"/>
</dbReference>
<evidence type="ECO:0000313" key="4">
    <source>
        <dbReference type="Proteomes" id="UP000698028"/>
    </source>
</evidence>
<gene>
    <name evidence="3" type="ORF">KTQ36_05320</name>
</gene>
<feature type="transmembrane region" description="Helical" evidence="1">
    <location>
        <begin position="117"/>
        <end position="139"/>
    </location>
</feature>
<name>A0ABS6V6M5_9SPHN</name>
<proteinExistence type="predicted"/>
<feature type="domain" description="PilZ" evidence="2">
    <location>
        <begin position="2"/>
        <end position="68"/>
    </location>
</feature>
<protein>
    <submittedName>
        <fullName evidence="3">PilZ domain-containing protein</fullName>
    </submittedName>
</protein>
<reference evidence="3 4" key="1">
    <citation type="submission" date="2021-07" db="EMBL/GenBank/DDBJ databases">
        <title>The draft genome sequence of Sphingomicrobium sp. B8.</title>
        <authorList>
            <person name="Mu L."/>
        </authorList>
    </citation>
    <scope>NUCLEOTIDE SEQUENCE [LARGE SCALE GENOMIC DNA]</scope>
    <source>
        <strain evidence="3 4">B8</strain>
    </source>
</reference>
<evidence type="ECO:0000313" key="3">
    <source>
        <dbReference type="EMBL" id="MBW0144713.1"/>
    </source>
</evidence>
<dbReference type="RefSeq" id="WP_218632678.1">
    <property type="nucleotide sequence ID" value="NZ_JAHVAH010000001.1"/>
</dbReference>
<dbReference type="EMBL" id="JAHVAH010000001">
    <property type="protein sequence ID" value="MBW0144713.1"/>
    <property type="molecule type" value="Genomic_DNA"/>
</dbReference>